<evidence type="ECO:0000256" key="1">
    <source>
        <dbReference type="SAM" id="MobiDB-lite"/>
    </source>
</evidence>
<organism evidence="2 3">
    <name type="scientific">Cicer arietinum</name>
    <name type="common">Chickpea</name>
    <name type="synonym">Garbanzo</name>
    <dbReference type="NCBI Taxonomy" id="3827"/>
    <lineage>
        <taxon>Eukaryota</taxon>
        <taxon>Viridiplantae</taxon>
        <taxon>Streptophyta</taxon>
        <taxon>Embryophyta</taxon>
        <taxon>Tracheophyta</taxon>
        <taxon>Spermatophyta</taxon>
        <taxon>Magnoliopsida</taxon>
        <taxon>eudicotyledons</taxon>
        <taxon>Gunneridae</taxon>
        <taxon>Pentapetalae</taxon>
        <taxon>rosids</taxon>
        <taxon>fabids</taxon>
        <taxon>Fabales</taxon>
        <taxon>Fabaceae</taxon>
        <taxon>Papilionoideae</taxon>
        <taxon>50 kb inversion clade</taxon>
        <taxon>NPAAA clade</taxon>
        <taxon>Hologalegina</taxon>
        <taxon>IRL clade</taxon>
        <taxon>Cicereae</taxon>
        <taxon>Cicer</taxon>
    </lineage>
</organism>
<dbReference type="GeneID" id="101511649"/>
<dbReference type="PaxDb" id="3827-XP_004516426.1"/>
<dbReference type="AlphaFoldDB" id="A0A1S2Z7I0"/>
<protein>
    <submittedName>
        <fullName evidence="3">Uncharacterized protein LOC101511649</fullName>
    </submittedName>
</protein>
<sequence>MPPRRNDAARVNVNRDDQMVEAINHMVASVVAHTIAKTLQDLEKSEREICAAESSRLEDFRRYNPPKFKGDEIPEKADQWIQEVEKIFEMINFQAMVKVNYVTYLLLGDAEYWWRSTRLLMGSAHKEENMTVGEYAAKFESLSRHFRFFREEVDEQFMCHRFQKGLKFEIQDSVLPLGIQRFQVLVEKCREVEDMKNKRANRGGNFSSGGLSRVNHPDNKGKQVVKPYNRPQNNNRG</sequence>
<proteinExistence type="predicted"/>
<reference evidence="3" key="1">
    <citation type="submission" date="2025-08" db="UniProtKB">
        <authorList>
            <consortium name="RefSeq"/>
        </authorList>
    </citation>
    <scope>IDENTIFICATION</scope>
    <source>
        <tissue evidence="3">Etiolated seedlings</tissue>
    </source>
</reference>
<dbReference type="RefSeq" id="XP_004516426.1">
    <property type="nucleotide sequence ID" value="XM_004516369.1"/>
</dbReference>
<dbReference type="KEGG" id="cam:101511649"/>
<gene>
    <name evidence="3" type="primary">LOC101511649</name>
</gene>
<name>A0A1S2Z7I0_CICAR</name>
<feature type="region of interest" description="Disordered" evidence="1">
    <location>
        <begin position="197"/>
        <end position="237"/>
    </location>
</feature>
<dbReference type="OrthoDB" id="1426477at2759"/>
<accession>A0A1S2Z7I0</accession>
<evidence type="ECO:0000313" key="2">
    <source>
        <dbReference type="Proteomes" id="UP000087171"/>
    </source>
</evidence>
<evidence type="ECO:0000313" key="3">
    <source>
        <dbReference type="RefSeq" id="XP_004516426.1"/>
    </source>
</evidence>
<keyword evidence="2" id="KW-1185">Reference proteome</keyword>
<dbReference type="Proteomes" id="UP000087171">
    <property type="component" value="Unplaced"/>
</dbReference>